<feature type="compositionally biased region" description="Low complexity" evidence="1">
    <location>
        <begin position="556"/>
        <end position="568"/>
    </location>
</feature>
<feature type="compositionally biased region" description="Basic and acidic residues" evidence="1">
    <location>
        <begin position="523"/>
        <end position="534"/>
    </location>
</feature>
<feature type="compositionally biased region" description="Low complexity" evidence="1">
    <location>
        <begin position="364"/>
        <end position="379"/>
    </location>
</feature>
<feature type="compositionally biased region" description="Low complexity" evidence="1">
    <location>
        <begin position="728"/>
        <end position="739"/>
    </location>
</feature>
<feature type="region of interest" description="Disordered" evidence="1">
    <location>
        <begin position="841"/>
        <end position="953"/>
    </location>
</feature>
<feature type="compositionally biased region" description="Polar residues" evidence="1">
    <location>
        <begin position="745"/>
        <end position="764"/>
    </location>
</feature>
<feature type="compositionally biased region" description="Basic and acidic residues" evidence="1">
    <location>
        <begin position="571"/>
        <end position="588"/>
    </location>
</feature>
<feature type="compositionally biased region" description="Basic and acidic residues" evidence="1">
    <location>
        <begin position="444"/>
        <end position="469"/>
    </location>
</feature>
<feature type="compositionally biased region" description="Basic and acidic residues" evidence="1">
    <location>
        <begin position="975"/>
        <end position="985"/>
    </location>
</feature>
<sequence length="1118" mass="121840">MAENEGFYDWSWRQSRLLGDEPLYSEAPRGAADELGDTNDDGLTEEELVQRRRRCEAHGQRYLQGKSIFLLSIVLRKGPFEASNGWKNPWKKTIARPQSDIQAPDSDITVDAIPRATFRDNRLIPETQLLPETQQPSEVPILEIPDLPDSPAPIVGADESAVNSELAPSETESSRVENWVDSVPAVRLEREEFWMPALTAPRKTPANKKTTKDGGRWLRRKGRRVFTDNSEAPSTPSAGRQRVPSRKNDAPESSVATKMPRTPIHAKKKVVSLRQGPGQKGVVTASRRLAGMSPETVEEEVPTGQDKQPDQPEDPKPIPLPETEKAMEVMPFETQADESFIFHRRREPWVPQIAPPASIPAPSAPHKSSSISTLSPAPSHLDSHIDFMSESRQESVRDDGKSSVDDDVESQTPSSSHGGTDTFGPTPRKLAALESTVEDPEAPSDSRDPKASPETQDHPKNHASTEEGARVWNDTTIVATQHEGAFSGHEDKNSSAPNRYCQLKGQPLAQSSPTVANAAMEPETVKKMSSEAEKGPASSQKQPARPGFMETVLRRPSYPTSPAQSSAPPAEPEKEVEVAKEPIPKPRIESSTPTRHNPDHSVNSGTDDGSIMNNYHRSLNTPTMPITSPPLDTLRPRSQPCSMSAPPTQSQNSDVDEEEIVIPMSRGQWVFNSSAGTSPAKSFRSSPMKTPSQSLDMESQESVLRISQSTQSPWTRKIPPVLSHPFQRSRQAPSPAASALIIEGTPTSQSPWVRSTQAPQISTGPPSSPPHGPPNPSPPRVATQEQSPWSNSPSLLKRRRTDLTAELTAQTSQASPLSELCNNAVPHLDNDMGITLRPFSSLISSPPKRRRLDMPGASSNSGLPSTQNLLAATTENPWENSHIASMGKGGGGGMKSFPLAPNPKPKKTVNWAPLPTSSSDDKSQATPKGRRSRGRSLSRAASPPPSKYFVYKPGGKERMAYEKHFSMMANKTISKKGDSNQDKSGRGLKPKSALKKQLLPSDSQQGMESPNVEGMALRFIDADADSNARTSSISQMIAASRMDIDGNFDESRGHDDSEIGFVLSLKSIWGAETQGISQNDDVNEVLHNLDDFVGGYKLDEEMEKAANGEMDGIFAMVD</sequence>
<feature type="compositionally biased region" description="Polar residues" evidence="1">
    <location>
        <begin position="670"/>
        <end position="714"/>
    </location>
</feature>
<feature type="compositionally biased region" description="Pro residues" evidence="1">
    <location>
        <begin position="766"/>
        <end position="779"/>
    </location>
</feature>
<feature type="region of interest" description="Disordered" evidence="1">
    <location>
        <begin position="973"/>
        <end position="1009"/>
    </location>
</feature>
<feature type="compositionally biased region" description="Polar residues" evidence="1">
    <location>
        <begin position="783"/>
        <end position="794"/>
    </location>
</feature>
<feature type="compositionally biased region" description="Polar residues" evidence="1">
    <location>
        <begin position="227"/>
        <end position="238"/>
    </location>
</feature>
<feature type="compositionally biased region" description="Pro residues" evidence="1">
    <location>
        <begin position="353"/>
        <end position="363"/>
    </location>
</feature>
<proteinExistence type="predicted"/>
<feature type="compositionally biased region" description="Polar residues" evidence="1">
    <location>
        <begin position="857"/>
        <end position="883"/>
    </location>
</feature>
<feature type="compositionally biased region" description="Polar residues" evidence="1">
    <location>
        <begin position="410"/>
        <end position="419"/>
    </location>
</feature>
<organism evidence="2 3">
    <name type="scientific">Zalerion maritima</name>
    <dbReference type="NCBI Taxonomy" id="339359"/>
    <lineage>
        <taxon>Eukaryota</taxon>
        <taxon>Fungi</taxon>
        <taxon>Dikarya</taxon>
        <taxon>Ascomycota</taxon>
        <taxon>Pezizomycotina</taxon>
        <taxon>Sordariomycetes</taxon>
        <taxon>Lulworthiomycetidae</taxon>
        <taxon>Lulworthiales</taxon>
        <taxon>Lulworthiaceae</taxon>
        <taxon>Zalerion</taxon>
    </lineage>
</organism>
<dbReference type="EMBL" id="JAKWBI020000016">
    <property type="protein sequence ID" value="KAJ2906295.1"/>
    <property type="molecule type" value="Genomic_DNA"/>
</dbReference>
<feature type="compositionally biased region" description="Polar residues" evidence="1">
    <location>
        <begin position="639"/>
        <end position="653"/>
    </location>
</feature>
<dbReference type="Proteomes" id="UP001201980">
    <property type="component" value="Unassembled WGS sequence"/>
</dbReference>
<feature type="compositionally biased region" description="Polar residues" evidence="1">
    <location>
        <begin position="589"/>
        <end position="626"/>
    </location>
</feature>
<reference evidence="2" key="1">
    <citation type="submission" date="2022-07" db="EMBL/GenBank/DDBJ databases">
        <title>Draft genome sequence of Zalerion maritima ATCC 34329, a (micro)plastics degrading marine fungus.</title>
        <authorList>
            <person name="Paco A."/>
            <person name="Goncalves M.F.M."/>
            <person name="Rocha-Santos T.A.P."/>
            <person name="Alves A."/>
        </authorList>
    </citation>
    <scope>NUCLEOTIDE SEQUENCE</scope>
    <source>
        <strain evidence="2">ATCC 34329</strain>
    </source>
</reference>
<feature type="compositionally biased region" description="Basic and acidic residues" evidence="1">
    <location>
        <begin position="381"/>
        <end position="404"/>
    </location>
</feature>
<feature type="region of interest" description="Disordered" evidence="1">
    <location>
        <begin position="199"/>
        <end position="327"/>
    </location>
</feature>
<comment type="caution">
    <text evidence="2">The sequence shown here is derived from an EMBL/GenBank/DDBJ whole genome shotgun (WGS) entry which is preliminary data.</text>
</comment>
<feature type="compositionally biased region" description="Basic and acidic residues" evidence="1">
    <location>
        <begin position="307"/>
        <end position="327"/>
    </location>
</feature>
<keyword evidence="3" id="KW-1185">Reference proteome</keyword>
<name>A0AAD5WVE7_9PEZI</name>
<evidence type="ECO:0000313" key="2">
    <source>
        <dbReference type="EMBL" id="KAJ2906295.1"/>
    </source>
</evidence>
<evidence type="ECO:0000313" key="3">
    <source>
        <dbReference type="Proteomes" id="UP001201980"/>
    </source>
</evidence>
<accession>A0AAD5WVE7</accession>
<feature type="region of interest" description="Disordered" evidence="1">
    <location>
        <begin position="352"/>
        <end position="815"/>
    </location>
</feature>
<feature type="region of interest" description="Disordered" evidence="1">
    <location>
        <begin position="23"/>
        <end position="42"/>
    </location>
</feature>
<evidence type="ECO:0008006" key="4">
    <source>
        <dbReference type="Google" id="ProtNLM"/>
    </source>
</evidence>
<dbReference type="AlphaFoldDB" id="A0AAD5WVE7"/>
<protein>
    <recommendedName>
        <fullName evidence="4">Protamine P1</fullName>
    </recommendedName>
</protein>
<evidence type="ECO:0000256" key="1">
    <source>
        <dbReference type="SAM" id="MobiDB-lite"/>
    </source>
</evidence>
<gene>
    <name evidence="2" type="ORF">MKZ38_002374</name>
</gene>
<feature type="region of interest" description="Disordered" evidence="1">
    <location>
        <begin position="150"/>
        <end position="176"/>
    </location>
</feature>